<dbReference type="VEuPathDB" id="FungiDB:RhiirA1_397251"/>
<dbReference type="EMBL" id="LLXH01000794">
    <property type="protein sequence ID" value="PKC62927.1"/>
    <property type="molecule type" value="Genomic_DNA"/>
</dbReference>
<evidence type="ECO:0000313" key="2">
    <source>
        <dbReference type="EMBL" id="PKC62927.1"/>
    </source>
</evidence>
<organism evidence="2 3">
    <name type="scientific">Rhizophagus irregularis</name>
    <dbReference type="NCBI Taxonomy" id="588596"/>
    <lineage>
        <taxon>Eukaryota</taxon>
        <taxon>Fungi</taxon>
        <taxon>Fungi incertae sedis</taxon>
        <taxon>Mucoromycota</taxon>
        <taxon>Glomeromycotina</taxon>
        <taxon>Glomeromycetes</taxon>
        <taxon>Glomerales</taxon>
        <taxon>Glomeraceae</taxon>
        <taxon>Rhizophagus</taxon>
    </lineage>
</organism>
<feature type="compositionally biased region" description="Polar residues" evidence="1">
    <location>
        <begin position="47"/>
        <end position="58"/>
    </location>
</feature>
<gene>
    <name evidence="2" type="ORF">RhiirA1_397251</name>
</gene>
<reference evidence="2 3" key="1">
    <citation type="submission" date="2017-10" db="EMBL/GenBank/DDBJ databases">
        <title>Extensive intraspecific genome diversity in a model arbuscular mycorrhizal fungus.</title>
        <authorList>
            <person name="Chen E.C.H."/>
            <person name="Morin E."/>
            <person name="Baudet D."/>
            <person name="Noel J."/>
            <person name="Ndikumana S."/>
            <person name="Charron P."/>
            <person name="St-Onge C."/>
            <person name="Giorgi J."/>
            <person name="Grigoriev I.V."/>
            <person name="Roux C."/>
            <person name="Martin F.M."/>
            <person name="Corradi N."/>
        </authorList>
    </citation>
    <scope>NUCLEOTIDE SEQUENCE [LARGE SCALE GENOMIC DNA]</scope>
    <source>
        <strain evidence="2 3">A1</strain>
    </source>
</reference>
<comment type="caution">
    <text evidence="2">The sequence shown here is derived from an EMBL/GenBank/DDBJ whole genome shotgun (WGS) entry which is preliminary data.</text>
</comment>
<feature type="compositionally biased region" description="Basic and acidic residues" evidence="1">
    <location>
        <begin position="63"/>
        <end position="77"/>
    </location>
</feature>
<evidence type="ECO:0000256" key="1">
    <source>
        <dbReference type="SAM" id="MobiDB-lite"/>
    </source>
</evidence>
<feature type="region of interest" description="Disordered" evidence="1">
    <location>
        <begin position="42"/>
        <end position="78"/>
    </location>
</feature>
<dbReference type="Proteomes" id="UP000232688">
    <property type="component" value="Unassembled WGS sequence"/>
</dbReference>
<accession>A0A2N0RHZ3</accession>
<sequence length="162" mass="18488">MEERAKKSFNITALKEWEEAGEPFEEDDVILAYLEYKRNEARKNGANPGTSQNLSPPGSLSLGKEEKKERERDEWERRKRKGGIMTIYGVSRGNQKSASFNSRTYAYATTAVNNLQSSPPIMIAFSQTKAALPPSRQTLAAVTKKNTIQFYYKRWKFIISIL</sequence>
<protein>
    <submittedName>
        <fullName evidence="2">Uncharacterized protein</fullName>
    </submittedName>
</protein>
<evidence type="ECO:0000313" key="3">
    <source>
        <dbReference type="Proteomes" id="UP000232688"/>
    </source>
</evidence>
<proteinExistence type="predicted"/>
<dbReference type="AlphaFoldDB" id="A0A2N0RHZ3"/>
<dbReference type="VEuPathDB" id="FungiDB:RhiirFUN_004124"/>
<reference evidence="2 3" key="2">
    <citation type="submission" date="2017-10" db="EMBL/GenBank/DDBJ databases">
        <title>Genome analyses suggest a sexual origin of heterokaryosis in a supposedly ancient asexual fungus.</title>
        <authorList>
            <person name="Corradi N."/>
            <person name="Sedzielewska K."/>
            <person name="Noel J."/>
            <person name="Charron P."/>
            <person name="Farinelli L."/>
            <person name="Marton T."/>
            <person name="Kruger M."/>
            <person name="Pelin A."/>
            <person name="Brachmann A."/>
            <person name="Corradi N."/>
        </authorList>
    </citation>
    <scope>NUCLEOTIDE SEQUENCE [LARGE SCALE GENOMIC DNA]</scope>
    <source>
        <strain evidence="2 3">A1</strain>
    </source>
</reference>
<name>A0A2N0RHZ3_9GLOM</name>